<dbReference type="GO" id="GO:0004190">
    <property type="term" value="F:aspartic-type endopeptidase activity"/>
    <property type="evidence" value="ECO:0007669"/>
    <property type="project" value="UniProtKB-KW"/>
</dbReference>
<dbReference type="Gene3D" id="3.10.20.90">
    <property type="entry name" value="Phosphatidylinositol 3-kinase Catalytic Subunit, Chain A, domain 1"/>
    <property type="match status" value="1"/>
</dbReference>
<dbReference type="InterPro" id="IPR000626">
    <property type="entry name" value="Ubiquitin-like_dom"/>
</dbReference>
<dbReference type="CDD" id="cd01796">
    <property type="entry name" value="Ubl_Ddi1_like"/>
    <property type="match status" value="1"/>
</dbReference>
<reference evidence="6 7" key="1">
    <citation type="submission" date="2014-04" db="EMBL/GenBank/DDBJ databases">
        <authorList>
            <person name="Sibley D."/>
            <person name="Venepally P."/>
            <person name="Karamycheva S."/>
            <person name="Hadjithomas M."/>
            <person name="Khan A."/>
            <person name="Brunk B."/>
            <person name="Roos D."/>
            <person name="Caler E."/>
            <person name="Lorenzi H."/>
        </authorList>
    </citation>
    <scope>NUCLEOTIDE SEQUENCE [LARGE SCALE GENOMIC DNA]</scope>
    <source>
        <strain evidence="6 7">MAS</strain>
    </source>
</reference>
<organism evidence="6 7">
    <name type="scientific">Toxoplasma gondii MAS</name>
    <dbReference type="NCBI Taxonomy" id="943118"/>
    <lineage>
        <taxon>Eukaryota</taxon>
        <taxon>Sar</taxon>
        <taxon>Alveolata</taxon>
        <taxon>Apicomplexa</taxon>
        <taxon>Conoidasida</taxon>
        <taxon>Coccidia</taxon>
        <taxon>Eucoccidiorida</taxon>
        <taxon>Eimeriorina</taxon>
        <taxon>Sarcocystidae</taxon>
        <taxon>Toxoplasma</taxon>
    </lineage>
</organism>
<proteinExistence type="inferred from homology"/>
<comment type="caution">
    <text evidence="6">The sequence shown here is derived from an EMBL/GenBank/DDBJ whole genome shotgun (WGS) entry which is preliminary data.</text>
</comment>
<dbReference type="Pfam" id="PF00240">
    <property type="entry name" value="ubiquitin"/>
    <property type="match status" value="1"/>
</dbReference>
<keyword evidence="4" id="KW-0378">Hydrolase</keyword>
<feature type="domain" description="Ubiquitin-like" evidence="5">
    <location>
        <begin position="1"/>
        <end position="51"/>
    </location>
</feature>
<dbReference type="AlphaFoldDB" id="A0A086Q618"/>
<sequence length="51" mass="5470">MQISIADDDSGVVFSLEVSAGTTVDALKALIEAETRIPPNEQQLLVDMQPI</sequence>
<evidence type="ECO:0000256" key="3">
    <source>
        <dbReference type="ARBA" id="ARBA00022750"/>
    </source>
</evidence>
<gene>
    <name evidence="6" type="ORF">TGMAS_304680A</name>
</gene>
<dbReference type="PROSITE" id="PS50053">
    <property type="entry name" value="UBIQUITIN_2"/>
    <property type="match status" value="1"/>
</dbReference>
<dbReference type="VEuPathDB" id="ToxoDB:TGMAS_304680A"/>
<dbReference type="InterPro" id="IPR029071">
    <property type="entry name" value="Ubiquitin-like_domsf"/>
</dbReference>
<protein>
    <submittedName>
        <fullName evidence="6">Ubiquitin family protein</fullName>
    </submittedName>
</protein>
<keyword evidence="3" id="KW-0064">Aspartyl protease</keyword>
<evidence type="ECO:0000256" key="2">
    <source>
        <dbReference type="ARBA" id="ARBA00022670"/>
    </source>
</evidence>
<evidence type="ECO:0000313" key="6">
    <source>
        <dbReference type="EMBL" id="KFH08050.1"/>
    </source>
</evidence>
<comment type="similarity">
    <text evidence="1">Belongs to the DDI1 family.</text>
</comment>
<dbReference type="SUPFAM" id="SSF54236">
    <property type="entry name" value="Ubiquitin-like"/>
    <property type="match status" value="1"/>
</dbReference>
<evidence type="ECO:0000259" key="5">
    <source>
        <dbReference type="PROSITE" id="PS50053"/>
    </source>
</evidence>
<name>A0A086Q618_TOXGO</name>
<evidence type="ECO:0000256" key="4">
    <source>
        <dbReference type="ARBA" id="ARBA00022801"/>
    </source>
</evidence>
<dbReference type="GO" id="GO:0006508">
    <property type="term" value="P:proteolysis"/>
    <property type="evidence" value="ECO:0007669"/>
    <property type="project" value="UniProtKB-KW"/>
</dbReference>
<dbReference type="EMBL" id="AEXC02002081">
    <property type="protein sequence ID" value="KFH08050.1"/>
    <property type="molecule type" value="Genomic_DNA"/>
</dbReference>
<evidence type="ECO:0000313" key="7">
    <source>
        <dbReference type="Proteomes" id="UP000028821"/>
    </source>
</evidence>
<keyword evidence="2" id="KW-0645">Protease</keyword>
<dbReference type="Proteomes" id="UP000028821">
    <property type="component" value="Unassembled WGS sequence"/>
</dbReference>
<feature type="non-terminal residue" evidence="6">
    <location>
        <position position="51"/>
    </location>
</feature>
<dbReference type="InterPro" id="IPR033882">
    <property type="entry name" value="DDI1_N"/>
</dbReference>
<accession>A0A086Q618</accession>
<evidence type="ECO:0000256" key="1">
    <source>
        <dbReference type="ARBA" id="ARBA00009136"/>
    </source>
</evidence>